<keyword evidence="1" id="KW-0472">Membrane</keyword>
<keyword evidence="1" id="KW-0812">Transmembrane</keyword>
<evidence type="ECO:0000313" key="3">
    <source>
        <dbReference type="Proteomes" id="UP000552615"/>
    </source>
</evidence>
<feature type="transmembrane region" description="Helical" evidence="1">
    <location>
        <begin position="75"/>
        <end position="95"/>
    </location>
</feature>
<organism evidence="2 3">
    <name type="scientific">Chryseobacterium cheonjiense</name>
    <dbReference type="NCBI Taxonomy" id="2728845"/>
    <lineage>
        <taxon>Bacteria</taxon>
        <taxon>Pseudomonadati</taxon>
        <taxon>Bacteroidota</taxon>
        <taxon>Flavobacteriia</taxon>
        <taxon>Flavobacteriales</taxon>
        <taxon>Weeksellaceae</taxon>
        <taxon>Chryseobacterium group</taxon>
        <taxon>Chryseobacterium</taxon>
    </lineage>
</organism>
<keyword evidence="1" id="KW-1133">Transmembrane helix</keyword>
<dbReference type="EMBL" id="JABBGF010000001">
    <property type="protein sequence ID" value="NML56598.1"/>
    <property type="molecule type" value="Genomic_DNA"/>
</dbReference>
<evidence type="ECO:0000256" key="1">
    <source>
        <dbReference type="SAM" id="Phobius"/>
    </source>
</evidence>
<feature type="transmembrane region" description="Helical" evidence="1">
    <location>
        <begin position="48"/>
        <end position="69"/>
    </location>
</feature>
<keyword evidence="3" id="KW-1185">Reference proteome</keyword>
<sequence length="147" mass="17481">MKRNIFNSKKLYIANVVICLILFTISSLSLYALFFFEKYNLRYKNQSVEILLYIGYITVYMTALILLFVKPIKAVMYLSLAYFLAMMLNFYDFNIHYLKHEKNESRYLLIAIIILFTIIFSSLIYLNNKRKFTLDTSEVDKIGTRND</sequence>
<evidence type="ECO:0000313" key="2">
    <source>
        <dbReference type="EMBL" id="NML56598.1"/>
    </source>
</evidence>
<accession>A0A7Y0A4K8</accession>
<dbReference type="AlphaFoldDB" id="A0A7Y0A4K8"/>
<protein>
    <submittedName>
        <fullName evidence="2">Uncharacterized protein</fullName>
    </submittedName>
</protein>
<comment type="caution">
    <text evidence="2">The sequence shown here is derived from an EMBL/GenBank/DDBJ whole genome shotgun (WGS) entry which is preliminary data.</text>
</comment>
<reference evidence="2 3" key="1">
    <citation type="submission" date="2020-04" db="EMBL/GenBank/DDBJ databases">
        <title>Chryseobacterium sp. RJ-7-14 sp. nov., isolated from Jeju soil.</title>
        <authorList>
            <person name="Dahal R.H."/>
            <person name="Chaudhary D.K."/>
        </authorList>
    </citation>
    <scope>NUCLEOTIDE SEQUENCE [LARGE SCALE GENOMIC DNA]</scope>
    <source>
        <strain evidence="2 3">RJ-7-14</strain>
    </source>
</reference>
<proteinExistence type="predicted"/>
<feature type="transmembrane region" description="Helical" evidence="1">
    <location>
        <begin position="107"/>
        <end position="126"/>
    </location>
</feature>
<dbReference type="Proteomes" id="UP000552615">
    <property type="component" value="Unassembled WGS sequence"/>
</dbReference>
<dbReference type="RefSeq" id="WP_169229978.1">
    <property type="nucleotide sequence ID" value="NZ_JABBGF010000001.1"/>
</dbReference>
<name>A0A7Y0A4K8_9FLAO</name>
<gene>
    <name evidence="2" type="ORF">HHL20_04490</name>
</gene>
<feature type="transmembrane region" description="Helical" evidence="1">
    <location>
        <begin position="12"/>
        <end position="36"/>
    </location>
</feature>